<dbReference type="InterPro" id="IPR050951">
    <property type="entry name" value="Retrovirus_Pol_polyprotein"/>
</dbReference>
<evidence type="ECO:0000313" key="7">
    <source>
        <dbReference type="Proteomes" id="UP000325577"/>
    </source>
</evidence>
<dbReference type="SUPFAM" id="SSF53098">
    <property type="entry name" value="Ribonuclease H-like"/>
    <property type="match status" value="1"/>
</dbReference>
<feature type="domain" description="Integrase catalytic" evidence="5">
    <location>
        <begin position="556"/>
        <end position="715"/>
    </location>
</feature>
<evidence type="ECO:0000256" key="2">
    <source>
        <dbReference type="ARBA" id="ARBA00022695"/>
    </source>
</evidence>
<dbReference type="Gene3D" id="2.40.70.10">
    <property type="entry name" value="Acid Proteases"/>
    <property type="match status" value="1"/>
</dbReference>
<dbReference type="Proteomes" id="UP000325577">
    <property type="component" value="Linkage Group LG19"/>
</dbReference>
<dbReference type="CDD" id="cd00303">
    <property type="entry name" value="retropepsin_like"/>
    <property type="match status" value="1"/>
</dbReference>
<dbReference type="Gene3D" id="3.30.420.10">
    <property type="entry name" value="Ribonuclease H-like superfamily/Ribonuclease H"/>
    <property type="match status" value="1"/>
</dbReference>
<dbReference type="AlphaFoldDB" id="A0A5J5ASL5"/>
<dbReference type="InterPro" id="IPR005162">
    <property type="entry name" value="Retrotrans_gag_dom"/>
</dbReference>
<dbReference type="GO" id="GO:0004519">
    <property type="term" value="F:endonuclease activity"/>
    <property type="evidence" value="ECO:0007669"/>
    <property type="project" value="UniProtKB-KW"/>
</dbReference>
<evidence type="ECO:0000313" key="6">
    <source>
        <dbReference type="EMBL" id="KAA8532387.1"/>
    </source>
</evidence>
<dbReference type="OrthoDB" id="2013610at2759"/>
<dbReference type="GO" id="GO:0015074">
    <property type="term" value="P:DNA integration"/>
    <property type="evidence" value="ECO:0007669"/>
    <property type="project" value="InterPro"/>
</dbReference>
<dbReference type="PANTHER" id="PTHR37984:SF5">
    <property type="entry name" value="PROTEIN NYNRIN-LIKE"/>
    <property type="match status" value="1"/>
</dbReference>
<dbReference type="GO" id="GO:0016779">
    <property type="term" value="F:nucleotidyltransferase activity"/>
    <property type="evidence" value="ECO:0007669"/>
    <property type="project" value="UniProtKB-KW"/>
</dbReference>
<dbReference type="EMBL" id="CM018042">
    <property type="protein sequence ID" value="KAA8532387.1"/>
    <property type="molecule type" value="Genomic_DNA"/>
</dbReference>
<keyword evidence="3" id="KW-0540">Nuclease</keyword>
<keyword evidence="2" id="KW-0548">Nucleotidyltransferase</keyword>
<name>A0A5J5ASL5_9ASTE</name>
<dbReference type="InterPro" id="IPR036397">
    <property type="entry name" value="RNaseH_sf"/>
</dbReference>
<proteinExistence type="predicted"/>
<organism evidence="6 7">
    <name type="scientific">Nyssa sinensis</name>
    <dbReference type="NCBI Taxonomy" id="561372"/>
    <lineage>
        <taxon>Eukaryota</taxon>
        <taxon>Viridiplantae</taxon>
        <taxon>Streptophyta</taxon>
        <taxon>Embryophyta</taxon>
        <taxon>Tracheophyta</taxon>
        <taxon>Spermatophyta</taxon>
        <taxon>Magnoliopsida</taxon>
        <taxon>eudicotyledons</taxon>
        <taxon>Gunneridae</taxon>
        <taxon>Pentapetalae</taxon>
        <taxon>asterids</taxon>
        <taxon>Cornales</taxon>
        <taxon>Nyssaceae</taxon>
        <taxon>Nyssa</taxon>
    </lineage>
</organism>
<dbReference type="GO" id="GO:0003676">
    <property type="term" value="F:nucleic acid binding"/>
    <property type="evidence" value="ECO:0007669"/>
    <property type="project" value="InterPro"/>
</dbReference>
<evidence type="ECO:0000259" key="5">
    <source>
        <dbReference type="PROSITE" id="PS50994"/>
    </source>
</evidence>
<dbReference type="PROSITE" id="PS50994">
    <property type="entry name" value="INTEGRASE"/>
    <property type="match status" value="1"/>
</dbReference>
<keyword evidence="7" id="KW-1185">Reference proteome</keyword>
<protein>
    <recommendedName>
        <fullName evidence="5">Integrase catalytic domain-containing protein</fullName>
    </recommendedName>
</protein>
<sequence length="857" mass="97707">MASNKERIEALEAGLGGVQDGLHKMEVGMADRFHHLEGTINRLSDLLLATQKPPLHGTHHREGHDGGRPVVSSKTAKLEFPRFTGDNPTEWFNRVNQFFEFQGTPEAHKVSLASYHLEGEANQWWQWIRKTFSEEGRHLSWADFEDELWARFGPSKCEDFDEALSRIRQDGSLRDYQREFERLGNRVRGWTQRALVGTFMGGLKTDISDGIRMFKPQTLKEAIGLARMKDDQLTRQKRFVRPAPPLRASLALPPISRAATPTTAVPVRRLTWDEMQRRRAQGLCFNCNDRFTAGHKCQGPRLLMLEGDDGSTNLLDSTVTEEQPTEEIHEELFEPEITLHALTGWTAPKTMRLAARIGFHDVIMLIDSGSTHNFISERMANLLRLPVVPTEAFTVRVANGTNLRCQGRFEDVKVDLQGTIFSLTLYSLPLTRLDVVLGIQWLELLGSVVCDWKRLTMEFSWENQPKKLIGIDGQDIHTASAKELSKALHQGQALFALCFQVAQVAPQATIHPSMQELLHDFSDLFLEPTSLPPAREVNHSIALKEGTEPINVRPYSRASPTIADSLDFIEGLPVSQGKDTIMVVVDRLSKSAHFLALSHPFTAKTVAEKFVEGIIKLHGMPTSIISDRDLIFISNFWQEFFKMSGTKLHLSSAYHPQTDGQTEVINRCVEQYLRCFVHQWPRKWCSYLPWAEYWYNTTYHISTGMTPFQALYGRLPPSIPTYNNGLSLVHEVDQQLLNRDELLRHLKANLERSVNRMKQLADHKWRDVSFKLGDWVLLKLHPYRQQTAFKRVYQKLANRFYGLYQILAKVGPVAYQLQLPEGARIHPVFHSLTTQTISSQGGQRCTATGRITSIYRR</sequence>
<evidence type="ECO:0000256" key="4">
    <source>
        <dbReference type="ARBA" id="ARBA00022759"/>
    </source>
</evidence>
<dbReference type="Pfam" id="PF24626">
    <property type="entry name" value="SH3_Tf2-1"/>
    <property type="match status" value="1"/>
</dbReference>
<keyword evidence="4" id="KW-0255">Endonuclease</keyword>
<dbReference type="Pfam" id="PF03732">
    <property type="entry name" value="Retrotrans_gag"/>
    <property type="match status" value="1"/>
</dbReference>
<reference evidence="6 7" key="1">
    <citation type="submission" date="2019-09" db="EMBL/GenBank/DDBJ databases">
        <title>A chromosome-level genome assembly of the Chinese tupelo Nyssa sinensis.</title>
        <authorList>
            <person name="Yang X."/>
            <person name="Kang M."/>
            <person name="Yang Y."/>
            <person name="Xiong H."/>
            <person name="Wang M."/>
            <person name="Zhang Z."/>
            <person name="Wang Z."/>
            <person name="Wu H."/>
            <person name="Ma T."/>
            <person name="Liu J."/>
            <person name="Xi Z."/>
        </authorList>
    </citation>
    <scope>NUCLEOTIDE SEQUENCE [LARGE SCALE GENOMIC DNA]</scope>
    <source>
        <strain evidence="6">J267</strain>
        <tissue evidence="6">Leaf</tissue>
    </source>
</reference>
<dbReference type="InterPro" id="IPR012337">
    <property type="entry name" value="RNaseH-like_sf"/>
</dbReference>
<evidence type="ECO:0000256" key="1">
    <source>
        <dbReference type="ARBA" id="ARBA00022679"/>
    </source>
</evidence>
<dbReference type="InterPro" id="IPR001584">
    <property type="entry name" value="Integrase_cat-core"/>
</dbReference>
<accession>A0A5J5ASL5</accession>
<dbReference type="InterPro" id="IPR056924">
    <property type="entry name" value="SH3_Tf2-1"/>
</dbReference>
<evidence type="ECO:0000256" key="3">
    <source>
        <dbReference type="ARBA" id="ARBA00022722"/>
    </source>
</evidence>
<dbReference type="InterPro" id="IPR021109">
    <property type="entry name" value="Peptidase_aspartic_dom_sf"/>
</dbReference>
<dbReference type="SUPFAM" id="SSF50630">
    <property type="entry name" value="Acid proteases"/>
    <property type="match status" value="1"/>
</dbReference>
<dbReference type="Pfam" id="PF08284">
    <property type="entry name" value="RVP_2"/>
    <property type="match status" value="1"/>
</dbReference>
<gene>
    <name evidence="6" type="ORF">F0562_032358</name>
</gene>
<keyword evidence="4" id="KW-0378">Hydrolase</keyword>
<dbReference type="PANTHER" id="PTHR37984">
    <property type="entry name" value="PROTEIN CBG26694"/>
    <property type="match status" value="1"/>
</dbReference>
<keyword evidence="1" id="KW-0808">Transferase</keyword>